<feature type="compositionally biased region" description="Basic and acidic residues" evidence="1">
    <location>
        <begin position="128"/>
        <end position="139"/>
    </location>
</feature>
<dbReference type="Proteomes" id="UP001500403">
    <property type="component" value="Unassembled WGS sequence"/>
</dbReference>
<evidence type="ECO:0000313" key="2">
    <source>
        <dbReference type="EMBL" id="GAA2922179.1"/>
    </source>
</evidence>
<reference evidence="3" key="1">
    <citation type="journal article" date="2019" name="Int. J. Syst. Evol. Microbiol.">
        <title>The Global Catalogue of Microorganisms (GCM) 10K type strain sequencing project: providing services to taxonomists for standard genome sequencing and annotation.</title>
        <authorList>
            <consortium name="The Broad Institute Genomics Platform"/>
            <consortium name="The Broad Institute Genome Sequencing Center for Infectious Disease"/>
            <person name="Wu L."/>
            <person name="Ma J."/>
        </authorList>
    </citation>
    <scope>NUCLEOTIDE SEQUENCE [LARGE SCALE GENOMIC DNA]</scope>
    <source>
        <strain evidence="3">JCM 9088</strain>
    </source>
</reference>
<evidence type="ECO:0000256" key="1">
    <source>
        <dbReference type="SAM" id="MobiDB-lite"/>
    </source>
</evidence>
<comment type="caution">
    <text evidence="2">The sequence shown here is derived from an EMBL/GenBank/DDBJ whole genome shotgun (WGS) entry which is preliminary data.</text>
</comment>
<feature type="compositionally biased region" description="Low complexity" evidence="1">
    <location>
        <begin position="62"/>
        <end position="76"/>
    </location>
</feature>
<name>A0ABP6J5L4_9ACTN</name>
<gene>
    <name evidence="2" type="ORF">GCM10010446_02820</name>
</gene>
<feature type="region of interest" description="Disordered" evidence="1">
    <location>
        <begin position="39"/>
        <end position="186"/>
    </location>
</feature>
<proteinExistence type="predicted"/>
<keyword evidence="3" id="KW-1185">Reference proteome</keyword>
<evidence type="ECO:0000313" key="3">
    <source>
        <dbReference type="Proteomes" id="UP001500403"/>
    </source>
</evidence>
<accession>A0ABP6J5L4</accession>
<protein>
    <submittedName>
        <fullName evidence="2">Uncharacterized protein</fullName>
    </submittedName>
</protein>
<sequence>MPSVLMSTGRVPAGGYLDQIPAVPTTPWWGYSGAGAAAWAGSAPGAGSSFEGDEAGARLHQGPRGVRRVGVLVADVAPDRDDAVRRRTVRRQQQSAEAAEPGREGRQQCQEGGARAAQQRRGQQYGDRQAEPGQERLQETAEAAAPVGPQRHGEPADRRPPQRASPAHAPARPTVFRRAPGSSPRP</sequence>
<feature type="compositionally biased region" description="Low complexity" evidence="1">
    <location>
        <begin position="39"/>
        <end position="49"/>
    </location>
</feature>
<dbReference type="EMBL" id="BAAAUD010000005">
    <property type="protein sequence ID" value="GAA2922179.1"/>
    <property type="molecule type" value="Genomic_DNA"/>
</dbReference>
<feature type="compositionally biased region" description="Low complexity" evidence="1">
    <location>
        <begin position="107"/>
        <end position="127"/>
    </location>
</feature>
<organism evidence="2 3">
    <name type="scientific">Streptomyces enissocaesilis</name>
    <dbReference type="NCBI Taxonomy" id="332589"/>
    <lineage>
        <taxon>Bacteria</taxon>
        <taxon>Bacillati</taxon>
        <taxon>Actinomycetota</taxon>
        <taxon>Actinomycetes</taxon>
        <taxon>Kitasatosporales</taxon>
        <taxon>Streptomycetaceae</taxon>
        <taxon>Streptomyces</taxon>
        <taxon>Streptomyces rochei group</taxon>
    </lineage>
</organism>
<feature type="compositionally biased region" description="Basic and acidic residues" evidence="1">
    <location>
        <begin position="151"/>
        <end position="160"/>
    </location>
</feature>